<dbReference type="AlphaFoldDB" id="A0A7R9PYL5"/>
<feature type="domain" description="KANL2-like probable zinc-finger" evidence="16">
    <location>
        <begin position="48"/>
        <end position="110"/>
    </location>
</feature>
<keyword evidence="4" id="KW-1017">Isopeptide bond</keyword>
<feature type="domain" description="KANL2-like probable zinc-finger" evidence="16">
    <location>
        <begin position="351"/>
        <end position="417"/>
    </location>
</feature>
<keyword evidence="9" id="KW-0539">Nucleus</keyword>
<gene>
    <name evidence="17" type="ORF">OSB1V03_LOCUS5209</name>
</gene>
<keyword evidence="18" id="KW-1185">Reference proteome</keyword>
<dbReference type="GO" id="GO:0005634">
    <property type="term" value="C:nucleus"/>
    <property type="evidence" value="ECO:0007669"/>
    <property type="project" value="UniProtKB-SubCell"/>
</dbReference>
<dbReference type="Proteomes" id="UP000759131">
    <property type="component" value="Unassembled WGS sequence"/>
</dbReference>
<evidence type="ECO:0000256" key="2">
    <source>
        <dbReference type="ARBA" id="ARBA00004173"/>
    </source>
</evidence>
<dbReference type="InterPro" id="IPR026316">
    <property type="entry name" value="NSL2"/>
</dbReference>
<sequence>MSNRNQWPTTANNGLNSGAIQYRLNSGQRLGAKLKSRSRVESSQQQLCSYVHRICLQNRLEGFSYCIRHILEDRSAPFRQCSYIHPQSGKRCPNAARRTERRDSTLCPWHLKKLYLKRKQAAIQQIRIKCEEHHKRNEELRQLMTDLEHFCPNTGHDSRRLALDWVQLDDQSVTASDHLRKKMAESVANLSTTLDGDDCPHSMVDDVLRSDPLDSDSESVDSNNEEPLKHAGIYAAEEVSLILREKMLRLQSLYIEQFKRFQYLLKEKKKKYLMSLGHEKDIQGIKSISQTMSQNNGLKQEREDYQKLKALWRYQRTHGAEALLKQQSNEKRKAVVEGTHYKAPTFAVCIFAKGDEVCTDRSLPLSHYCQKHILYDVNQVLFRPCAYVQKNSDGHCSPPCLTPVISFVHKNTCVQHKQLKTDSKDIDNIMEQNEEESNQLESLPTEPELFQTMDDIASLGLDAVNPSNLFSLDQFGELESTDLLN</sequence>
<dbReference type="GO" id="GO:0044545">
    <property type="term" value="C:NSL complex"/>
    <property type="evidence" value="ECO:0007669"/>
    <property type="project" value="TreeGrafter"/>
</dbReference>
<dbReference type="EMBL" id="OC857126">
    <property type="protein sequence ID" value="CAD7624769.1"/>
    <property type="molecule type" value="Genomic_DNA"/>
</dbReference>
<keyword evidence="8" id="KW-0496">Mitochondrion</keyword>
<evidence type="ECO:0000256" key="12">
    <source>
        <dbReference type="ARBA" id="ARBA00093359"/>
    </source>
</evidence>
<evidence type="ECO:0000256" key="15">
    <source>
        <dbReference type="SAM" id="MobiDB-lite"/>
    </source>
</evidence>
<dbReference type="PANTHER" id="PTHR13453:SF1">
    <property type="entry name" value="KAT8 REGULATORY NSL COMPLEX SUBUNIT 2"/>
    <property type="match status" value="1"/>
</dbReference>
<evidence type="ECO:0000256" key="10">
    <source>
        <dbReference type="ARBA" id="ARBA00032947"/>
    </source>
</evidence>
<keyword evidence="7" id="KW-0156">Chromatin regulator</keyword>
<evidence type="ECO:0000256" key="4">
    <source>
        <dbReference type="ARBA" id="ARBA00022499"/>
    </source>
</evidence>
<evidence type="ECO:0000256" key="7">
    <source>
        <dbReference type="ARBA" id="ARBA00022853"/>
    </source>
</evidence>
<dbReference type="EMBL" id="CAJPIZ010002551">
    <property type="protein sequence ID" value="CAG2105199.1"/>
    <property type="molecule type" value="Genomic_DNA"/>
</dbReference>
<keyword evidence="5" id="KW-0597">Phosphoprotein</keyword>
<proteinExistence type="predicted"/>
<reference evidence="17" key="1">
    <citation type="submission" date="2020-11" db="EMBL/GenBank/DDBJ databases">
        <authorList>
            <person name="Tran Van P."/>
        </authorList>
    </citation>
    <scope>NUCLEOTIDE SEQUENCE</scope>
</reference>
<evidence type="ECO:0000256" key="13">
    <source>
        <dbReference type="ARBA" id="ARBA00093543"/>
    </source>
</evidence>
<name>A0A7R9PYL5_9ACAR</name>
<evidence type="ECO:0000256" key="9">
    <source>
        <dbReference type="ARBA" id="ARBA00023242"/>
    </source>
</evidence>
<evidence type="ECO:0000256" key="8">
    <source>
        <dbReference type="ARBA" id="ARBA00023128"/>
    </source>
</evidence>
<accession>A0A7R9PYL5</accession>
<dbReference type="InterPro" id="IPR025927">
    <property type="entry name" value="Znf_KANL2-like"/>
</dbReference>
<dbReference type="PANTHER" id="PTHR13453">
    <property type="entry name" value="KAT8 REGULATORY NSL COMPLEX SUBUNIT 2"/>
    <property type="match status" value="1"/>
</dbReference>
<keyword evidence="6" id="KW-0832">Ubl conjugation</keyword>
<evidence type="ECO:0000313" key="18">
    <source>
        <dbReference type="Proteomes" id="UP000759131"/>
    </source>
</evidence>
<evidence type="ECO:0000256" key="5">
    <source>
        <dbReference type="ARBA" id="ARBA00022553"/>
    </source>
</evidence>
<comment type="function">
    <text evidence="12">Non-catalytic component of the NSL histone acetyltransferase complex, a multiprotein complex that mediates histone H4 acetylation at 'Lys-5'- and 'Lys-8' (H4K5ac and H4K8ac) at transcription start sites and promotes transcription initiation. Required for NSL complex stability and for transcription of intraciliary transport genes in both ciliated and non-ciliated cells by regulating histone H4 acetylation at 'Lys-5'- and 'Lys-12' (H4K5ac and H4K12ac). This is necessary for cilium assembly in ciliated cells and for organization of the microtubule cytoskeleton in non-ciliated cells. Required within the NSL complex to maintain nuclear architecture stability by promoting KAT8-mediated acetylation of lamin LMNA.</text>
</comment>
<feature type="region of interest" description="Disordered" evidence="15">
    <location>
        <begin position="205"/>
        <end position="225"/>
    </location>
</feature>
<keyword evidence="14" id="KW-0175">Coiled coil</keyword>
<evidence type="ECO:0000313" key="17">
    <source>
        <dbReference type="EMBL" id="CAD7624769.1"/>
    </source>
</evidence>
<comment type="subunit">
    <text evidence="13">Component of the NSL complex at least composed of KAT8/MOF, KANSL1, KANSL2, KANSL3, MCRS1, PHF20, OGT1/OGT, WDR5 and HCFC1.</text>
</comment>
<dbReference type="OrthoDB" id="677315at2759"/>
<feature type="coiled-coil region" evidence="14">
    <location>
        <begin position="116"/>
        <end position="143"/>
    </location>
</feature>
<protein>
    <recommendedName>
        <fullName evidence="3">KAT8 regulatory NSL complex subunit 2</fullName>
    </recommendedName>
    <alternativeName>
        <fullName evidence="11">NSL complex protein NSL2</fullName>
    </alternativeName>
    <alternativeName>
        <fullName evidence="10">Non-specific lethal 2 homolog</fullName>
    </alternativeName>
</protein>
<evidence type="ECO:0000256" key="14">
    <source>
        <dbReference type="SAM" id="Coils"/>
    </source>
</evidence>
<evidence type="ECO:0000256" key="1">
    <source>
        <dbReference type="ARBA" id="ARBA00004123"/>
    </source>
</evidence>
<evidence type="ECO:0000256" key="6">
    <source>
        <dbReference type="ARBA" id="ARBA00022843"/>
    </source>
</evidence>
<dbReference type="GO" id="GO:0006325">
    <property type="term" value="P:chromatin organization"/>
    <property type="evidence" value="ECO:0007669"/>
    <property type="project" value="UniProtKB-KW"/>
</dbReference>
<evidence type="ECO:0000256" key="11">
    <source>
        <dbReference type="ARBA" id="ARBA00033378"/>
    </source>
</evidence>
<comment type="subcellular location">
    <subcellularLocation>
        <location evidence="2">Mitochondrion</location>
    </subcellularLocation>
    <subcellularLocation>
        <location evidence="1">Nucleus</location>
    </subcellularLocation>
</comment>
<dbReference type="GO" id="GO:0005739">
    <property type="term" value="C:mitochondrion"/>
    <property type="evidence" value="ECO:0007669"/>
    <property type="project" value="UniProtKB-SubCell"/>
</dbReference>
<dbReference type="Pfam" id="PF13891">
    <property type="entry name" value="zf-C3HC3H_KANSL2"/>
    <property type="match status" value="2"/>
</dbReference>
<organism evidence="17">
    <name type="scientific">Medioppia subpectinata</name>
    <dbReference type="NCBI Taxonomy" id="1979941"/>
    <lineage>
        <taxon>Eukaryota</taxon>
        <taxon>Metazoa</taxon>
        <taxon>Ecdysozoa</taxon>
        <taxon>Arthropoda</taxon>
        <taxon>Chelicerata</taxon>
        <taxon>Arachnida</taxon>
        <taxon>Acari</taxon>
        <taxon>Acariformes</taxon>
        <taxon>Sarcoptiformes</taxon>
        <taxon>Oribatida</taxon>
        <taxon>Brachypylina</taxon>
        <taxon>Oppioidea</taxon>
        <taxon>Oppiidae</taxon>
        <taxon>Medioppia</taxon>
    </lineage>
</organism>
<evidence type="ECO:0000256" key="3">
    <source>
        <dbReference type="ARBA" id="ARBA00015508"/>
    </source>
</evidence>
<evidence type="ECO:0000259" key="16">
    <source>
        <dbReference type="Pfam" id="PF13891"/>
    </source>
</evidence>